<evidence type="ECO:0008006" key="3">
    <source>
        <dbReference type="Google" id="ProtNLM"/>
    </source>
</evidence>
<gene>
    <name evidence="1" type="ORF">DB31_2460</name>
</gene>
<proteinExistence type="predicted"/>
<evidence type="ECO:0000313" key="1">
    <source>
        <dbReference type="EMBL" id="KFE64047.1"/>
    </source>
</evidence>
<sequence length="632" mass="69971">MPLLSSCNLIDVTGDENSNSGRGAKVFDPYQAAASGAIKLSLQMLNGCAFTPNAGFVAKNSLNIPYPDLCPNMDRAALFADSTGPLDPAYVPAKGKLELLANTTYFLNQFSITDVITDRHKNPSDLSEFVKWLKTETHFAKLDWRNLGQVSNEWEYAEAFPGLFDDDAWNREVLFDNANWQRVTDDTFKIEVLDSGGVVRSEQTYSRSEFLVESPYPGHSRVAWKMENVAPPLSPQDVTPRPVQGLPGNLPLTPTFRSFMRMEMVGSTNPFKTLSIGNLQGDGAIRVTWSQLPEDPFYFPVSFVQQTDVQATCTDDQGTPKQCGFGLAPGLSMVAPPNGTFYKPGETVNMFVEYRDEEGNRLHGPDLLPSSEETFTGKANGLLSVNPGLVQATREADAGPVVLVAGPLQDMRVHSDVIGERPFFPQESPKALISELASFHLYPTLYQSHTPTRVSVKLPVDAKPGTYVAYVKGSRYFLGERVSRLKAFFFQVGQDQLTSYPGRVGNCQICHRGVLSLDNLRHGLSVDHIEGCKACHGFANDIIYRPQETIHKIHMRSKKYPANKNECNICHLTKESATRPSIVLCKSCHPSTHDNEYFATQFNARTEPNRHSNCAQACHGAQTPKSHILPEN</sequence>
<dbReference type="RefSeq" id="WP_240486995.1">
    <property type="nucleotide sequence ID" value="NZ_JMCB01000015.1"/>
</dbReference>
<name>A0A085W8N4_9BACT</name>
<dbReference type="AlphaFoldDB" id="A0A085W8N4"/>
<dbReference type="EMBL" id="JMCB01000015">
    <property type="protein sequence ID" value="KFE64047.1"/>
    <property type="molecule type" value="Genomic_DNA"/>
</dbReference>
<reference evidence="1 2" key="1">
    <citation type="submission" date="2014-04" db="EMBL/GenBank/DDBJ databases">
        <title>Genome assembly of Hyalangium minutum DSM 14724.</title>
        <authorList>
            <person name="Sharma G."/>
            <person name="Subramanian S."/>
        </authorList>
    </citation>
    <scope>NUCLEOTIDE SEQUENCE [LARGE SCALE GENOMIC DNA]</scope>
    <source>
        <strain evidence="1 2">DSM 14724</strain>
    </source>
</reference>
<dbReference type="SUPFAM" id="SSF48695">
    <property type="entry name" value="Multiheme cytochromes"/>
    <property type="match status" value="1"/>
</dbReference>
<evidence type="ECO:0000313" key="2">
    <source>
        <dbReference type="Proteomes" id="UP000028725"/>
    </source>
</evidence>
<dbReference type="Proteomes" id="UP000028725">
    <property type="component" value="Unassembled WGS sequence"/>
</dbReference>
<keyword evidence="2" id="KW-1185">Reference proteome</keyword>
<organism evidence="1 2">
    <name type="scientific">Hyalangium minutum</name>
    <dbReference type="NCBI Taxonomy" id="394096"/>
    <lineage>
        <taxon>Bacteria</taxon>
        <taxon>Pseudomonadati</taxon>
        <taxon>Myxococcota</taxon>
        <taxon>Myxococcia</taxon>
        <taxon>Myxococcales</taxon>
        <taxon>Cystobacterineae</taxon>
        <taxon>Archangiaceae</taxon>
        <taxon>Hyalangium</taxon>
    </lineage>
</organism>
<comment type="caution">
    <text evidence="1">The sequence shown here is derived from an EMBL/GenBank/DDBJ whole genome shotgun (WGS) entry which is preliminary data.</text>
</comment>
<dbReference type="PATRIC" id="fig|394096.3.peg.6792"/>
<dbReference type="STRING" id="394096.DB31_2460"/>
<dbReference type="InterPro" id="IPR036280">
    <property type="entry name" value="Multihaem_cyt_sf"/>
</dbReference>
<protein>
    <recommendedName>
        <fullName evidence="3">Cytochrome c family protein</fullName>
    </recommendedName>
</protein>
<accession>A0A085W8N4</accession>